<comment type="caution">
    <text evidence="2">The sequence shown here is derived from an EMBL/GenBank/DDBJ whole genome shotgun (WGS) entry which is preliminary data.</text>
</comment>
<feature type="region of interest" description="Disordered" evidence="1">
    <location>
        <begin position="1"/>
        <end position="67"/>
    </location>
</feature>
<evidence type="ECO:0000313" key="2">
    <source>
        <dbReference type="EMBL" id="RBP74501.1"/>
    </source>
</evidence>
<evidence type="ECO:0000256" key="1">
    <source>
        <dbReference type="SAM" id="MobiDB-lite"/>
    </source>
</evidence>
<proteinExistence type="predicted"/>
<dbReference type="Proteomes" id="UP000253509">
    <property type="component" value="Unassembled WGS sequence"/>
</dbReference>
<gene>
    <name evidence="2" type="ORF">DFO65_101220</name>
</gene>
<reference evidence="2 3" key="1">
    <citation type="submission" date="2018-06" db="EMBL/GenBank/DDBJ databases">
        <title>Freshwater and sediment microbial communities from various areas in North America, analyzing microbe dynamics in response to fracking.</title>
        <authorList>
            <person name="Lamendella R."/>
        </authorList>
    </citation>
    <scope>NUCLEOTIDE SEQUENCE [LARGE SCALE GENOMIC DNA]</scope>
    <source>
        <strain evidence="2 3">3b_TX</strain>
    </source>
</reference>
<dbReference type="EMBL" id="QNSB01000001">
    <property type="protein sequence ID" value="RBP74501.1"/>
    <property type="molecule type" value="Genomic_DNA"/>
</dbReference>
<protein>
    <recommendedName>
        <fullName evidence="4">DUF5709 domain-containing protein</fullName>
    </recommendedName>
</protein>
<dbReference type="AlphaFoldDB" id="A0A366IQ74"/>
<feature type="compositionally biased region" description="Acidic residues" evidence="1">
    <location>
        <begin position="20"/>
        <end position="30"/>
    </location>
</feature>
<evidence type="ECO:0008006" key="4">
    <source>
        <dbReference type="Google" id="ProtNLM"/>
    </source>
</evidence>
<sequence length="67" mass="7247">MDPRHVPVDVPDGDRIEQSLEVDPEDDSLYPDDVAAGRGAGTLEADPGDVLEQSLEVDLDDEDDQVV</sequence>
<feature type="compositionally biased region" description="Basic and acidic residues" evidence="1">
    <location>
        <begin position="1"/>
        <end position="18"/>
    </location>
</feature>
<dbReference type="RefSeq" id="WP_147233200.1">
    <property type="nucleotide sequence ID" value="NZ_QNSB01000001.1"/>
</dbReference>
<keyword evidence="3" id="KW-1185">Reference proteome</keyword>
<accession>A0A366IQ74</accession>
<name>A0A366IQ74_9MICO</name>
<evidence type="ECO:0000313" key="3">
    <source>
        <dbReference type="Proteomes" id="UP000253509"/>
    </source>
</evidence>
<organism evidence="2 3">
    <name type="scientific">Brevibacterium celere</name>
    <dbReference type="NCBI Taxonomy" id="225845"/>
    <lineage>
        <taxon>Bacteria</taxon>
        <taxon>Bacillati</taxon>
        <taxon>Actinomycetota</taxon>
        <taxon>Actinomycetes</taxon>
        <taxon>Micrococcales</taxon>
        <taxon>Brevibacteriaceae</taxon>
        <taxon>Brevibacterium</taxon>
    </lineage>
</organism>
<feature type="compositionally biased region" description="Acidic residues" evidence="1">
    <location>
        <begin position="55"/>
        <end position="67"/>
    </location>
</feature>